<dbReference type="Proteomes" id="UP001153069">
    <property type="component" value="Unassembled WGS sequence"/>
</dbReference>
<accession>A0A9N8DZR4</accession>
<name>A0A9N8DZR4_9STRA</name>
<keyword evidence="1" id="KW-1133">Transmembrane helix</keyword>
<keyword evidence="1" id="KW-0812">Transmembrane</keyword>
<keyword evidence="1" id="KW-0472">Membrane</keyword>
<sequence>MKTDILGIVMGVFVFLGTAFSIGSVSWCETAKFTLAGPKARKINFGLWKYNSYQFITNVNTGEIWQVETCNSYPDGTEKDSHWKAAQAFSIIAPIWGAFAFCPILAASKSPIMAKISGVLLLLACLFQGLTLLFLKSNLCNARTNPFFGSSILQSTGLVSLTTEEQCEVGRSAIVGIVAMCLWFLGGILAIVTPVEPVPDY</sequence>
<organism evidence="2 3">
    <name type="scientific">Seminavis robusta</name>
    <dbReference type="NCBI Taxonomy" id="568900"/>
    <lineage>
        <taxon>Eukaryota</taxon>
        <taxon>Sar</taxon>
        <taxon>Stramenopiles</taxon>
        <taxon>Ochrophyta</taxon>
        <taxon>Bacillariophyta</taxon>
        <taxon>Bacillariophyceae</taxon>
        <taxon>Bacillariophycidae</taxon>
        <taxon>Naviculales</taxon>
        <taxon>Naviculaceae</taxon>
        <taxon>Seminavis</taxon>
    </lineage>
</organism>
<evidence type="ECO:0000256" key="1">
    <source>
        <dbReference type="SAM" id="Phobius"/>
    </source>
</evidence>
<protein>
    <submittedName>
        <fullName evidence="2">Uncharacterized protein</fullName>
    </submittedName>
</protein>
<feature type="transmembrane region" description="Helical" evidence="1">
    <location>
        <begin position="6"/>
        <end position="28"/>
    </location>
</feature>
<reference evidence="2" key="1">
    <citation type="submission" date="2020-06" db="EMBL/GenBank/DDBJ databases">
        <authorList>
            <consortium name="Plant Systems Biology data submission"/>
        </authorList>
    </citation>
    <scope>NUCLEOTIDE SEQUENCE</scope>
    <source>
        <strain evidence="2">D6</strain>
    </source>
</reference>
<dbReference type="OrthoDB" id="55052at2759"/>
<feature type="transmembrane region" description="Helical" evidence="1">
    <location>
        <begin position="173"/>
        <end position="195"/>
    </location>
</feature>
<evidence type="ECO:0000313" key="3">
    <source>
        <dbReference type="Proteomes" id="UP001153069"/>
    </source>
</evidence>
<comment type="caution">
    <text evidence="2">The sequence shown here is derived from an EMBL/GenBank/DDBJ whole genome shotgun (WGS) entry which is preliminary data.</text>
</comment>
<gene>
    <name evidence="2" type="ORF">SEMRO_478_G150930.1</name>
</gene>
<feature type="transmembrane region" description="Helical" evidence="1">
    <location>
        <begin position="112"/>
        <end position="135"/>
    </location>
</feature>
<dbReference type="EMBL" id="CAICTM010000477">
    <property type="protein sequence ID" value="CAB9511290.1"/>
    <property type="molecule type" value="Genomic_DNA"/>
</dbReference>
<keyword evidence="3" id="KW-1185">Reference proteome</keyword>
<dbReference type="Gene3D" id="1.20.140.150">
    <property type="match status" value="1"/>
</dbReference>
<feature type="transmembrane region" description="Helical" evidence="1">
    <location>
        <begin position="88"/>
        <end position="106"/>
    </location>
</feature>
<evidence type="ECO:0000313" key="2">
    <source>
        <dbReference type="EMBL" id="CAB9511290.1"/>
    </source>
</evidence>
<proteinExistence type="predicted"/>
<dbReference type="AlphaFoldDB" id="A0A9N8DZR4"/>